<dbReference type="Proteomes" id="UP000692954">
    <property type="component" value="Unassembled WGS sequence"/>
</dbReference>
<protein>
    <recommendedName>
        <fullName evidence="3">Pinin/SDK/MemA protein domain-containing protein</fullName>
    </recommendedName>
</protein>
<keyword evidence="5" id="KW-1185">Reference proteome</keyword>
<feature type="domain" description="Pinin/SDK/MemA protein" evidence="3">
    <location>
        <begin position="81"/>
        <end position="202"/>
    </location>
</feature>
<reference evidence="4" key="1">
    <citation type="submission" date="2021-01" db="EMBL/GenBank/DDBJ databases">
        <authorList>
            <consortium name="Genoscope - CEA"/>
            <person name="William W."/>
        </authorList>
    </citation>
    <scope>NUCLEOTIDE SEQUENCE</scope>
</reference>
<sequence length="261" mass="31420">MNVDDLKNKLKELHKKQQESLNKRKSLIKEIKSMPFQKNNHKIKKSRDENEKNFELNLEGAKEERAEKQKQLDQKVPLALKEKDRRIVKSLFGNHLQRAKQDLDGEKQKLDKQIEISKRLEDKDKQDLMAFKEDQDKRKEQLMMERKQLERELAADEFRRQQLLLELQLKTMRTFFITKKAPHILWQPVKTNEGMNPLKEYSNDRFNEMEKDLKEKLQKAYQQFIDFQTQKIKEQPVEQEHESSESESEDSQEKPKEQGQD</sequence>
<evidence type="ECO:0000259" key="3">
    <source>
        <dbReference type="Pfam" id="PF04696"/>
    </source>
</evidence>
<evidence type="ECO:0000256" key="1">
    <source>
        <dbReference type="SAM" id="Coils"/>
    </source>
</evidence>
<dbReference type="EMBL" id="CAJJDN010000055">
    <property type="protein sequence ID" value="CAD8090386.1"/>
    <property type="molecule type" value="Genomic_DNA"/>
</dbReference>
<name>A0A8S1NIW9_9CILI</name>
<feature type="compositionally biased region" description="Basic and acidic residues" evidence="2">
    <location>
        <begin position="251"/>
        <end position="261"/>
    </location>
</feature>
<feature type="region of interest" description="Disordered" evidence="2">
    <location>
        <begin position="230"/>
        <end position="261"/>
    </location>
</feature>
<feature type="region of interest" description="Disordered" evidence="2">
    <location>
        <begin position="1"/>
        <end position="53"/>
    </location>
</feature>
<organism evidence="4 5">
    <name type="scientific">Paramecium sonneborni</name>
    <dbReference type="NCBI Taxonomy" id="65129"/>
    <lineage>
        <taxon>Eukaryota</taxon>
        <taxon>Sar</taxon>
        <taxon>Alveolata</taxon>
        <taxon>Ciliophora</taxon>
        <taxon>Intramacronucleata</taxon>
        <taxon>Oligohymenophorea</taxon>
        <taxon>Peniculida</taxon>
        <taxon>Parameciidae</taxon>
        <taxon>Paramecium</taxon>
    </lineage>
</organism>
<comment type="caution">
    <text evidence="4">The sequence shown here is derived from an EMBL/GenBank/DDBJ whole genome shotgun (WGS) entry which is preliminary data.</text>
</comment>
<dbReference type="InterPro" id="IPR006786">
    <property type="entry name" value="Pinin_SDK_MemA"/>
</dbReference>
<keyword evidence="1" id="KW-0175">Coiled coil</keyword>
<dbReference type="Pfam" id="PF04696">
    <property type="entry name" value="Pinin_SDK_memA"/>
    <property type="match status" value="1"/>
</dbReference>
<accession>A0A8S1NIW9</accession>
<feature type="compositionally biased region" description="Basic and acidic residues" evidence="2">
    <location>
        <begin position="231"/>
        <end position="244"/>
    </location>
</feature>
<feature type="coiled-coil region" evidence="1">
    <location>
        <begin position="96"/>
        <end position="166"/>
    </location>
</feature>
<feature type="compositionally biased region" description="Basic and acidic residues" evidence="2">
    <location>
        <begin position="1"/>
        <end position="32"/>
    </location>
</feature>
<evidence type="ECO:0000313" key="5">
    <source>
        <dbReference type="Proteomes" id="UP000692954"/>
    </source>
</evidence>
<dbReference type="OrthoDB" id="306988at2759"/>
<evidence type="ECO:0000256" key="2">
    <source>
        <dbReference type="SAM" id="MobiDB-lite"/>
    </source>
</evidence>
<dbReference type="AlphaFoldDB" id="A0A8S1NIW9"/>
<gene>
    <name evidence="4" type="ORF">PSON_ATCC_30995.1.T0550296</name>
</gene>
<proteinExistence type="predicted"/>
<evidence type="ECO:0000313" key="4">
    <source>
        <dbReference type="EMBL" id="CAD8090386.1"/>
    </source>
</evidence>